<protein>
    <recommendedName>
        <fullName evidence="4">Secreted protein</fullName>
    </recommendedName>
</protein>
<feature type="chain" id="PRO_5042238638" description="Secreted protein" evidence="1">
    <location>
        <begin position="22"/>
        <end position="103"/>
    </location>
</feature>
<dbReference type="Proteomes" id="UP001283361">
    <property type="component" value="Unassembled WGS sequence"/>
</dbReference>
<sequence length="103" mass="11088">MCSRQLHTLWVSHLVFLEARGPECLPAHGYLARGGKNCPSPPDTSYHVVDTLPRAVRTVPAPRNLISCSGYLARGGKNCPSPLNTSYHVVDTLPGAVRTVPAL</sequence>
<comment type="caution">
    <text evidence="2">The sequence shown here is derived from an EMBL/GenBank/DDBJ whole genome shotgun (WGS) entry which is preliminary data.</text>
</comment>
<feature type="signal peptide" evidence="1">
    <location>
        <begin position="1"/>
        <end position="21"/>
    </location>
</feature>
<evidence type="ECO:0000313" key="3">
    <source>
        <dbReference type="Proteomes" id="UP001283361"/>
    </source>
</evidence>
<accession>A0AAE0YSS3</accession>
<dbReference type="EMBL" id="JAWDGP010005529">
    <property type="protein sequence ID" value="KAK3756265.1"/>
    <property type="molecule type" value="Genomic_DNA"/>
</dbReference>
<keyword evidence="1" id="KW-0732">Signal</keyword>
<proteinExistence type="predicted"/>
<evidence type="ECO:0000256" key="1">
    <source>
        <dbReference type="SAM" id="SignalP"/>
    </source>
</evidence>
<gene>
    <name evidence="2" type="ORF">RRG08_021005</name>
</gene>
<name>A0AAE0YSS3_9GAST</name>
<keyword evidence="3" id="KW-1185">Reference proteome</keyword>
<organism evidence="2 3">
    <name type="scientific">Elysia crispata</name>
    <name type="common">lettuce slug</name>
    <dbReference type="NCBI Taxonomy" id="231223"/>
    <lineage>
        <taxon>Eukaryota</taxon>
        <taxon>Metazoa</taxon>
        <taxon>Spiralia</taxon>
        <taxon>Lophotrochozoa</taxon>
        <taxon>Mollusca</taxon>
        <taxon>Gastropoda</taxon>
        <taxon>Heterobranchia</taxon>
        <taxon>Euthyneura</taxon>
        <taxon>Panpulmonata</taxon>
        <taxon>Sacoglossa</taxon>
        <taxon>Placobranchoidea</taxon>
        <taxon>Plakobranchidae</taxon>
        <taxon>Elysia</taxon>
    </lineage>
</organism>
<dbReference type="AlphaFoldDB" id="A0AAE0YSS3"/>
<reference evidence="2" key="1">
    <citation type="journal article" date="2023" name="G3 (Bethesda)">
        <title>A reference genome for the long-term kleptoplast-retaining sea slug Elysia crispata morphotype clarki.</title>
        <authorList>
            <person name="Eastman K.E."/>
            <person name="Pendleton A.L."/>
            <person name="Shaikh M.A."/>
            <person name="Suttiyut T."/>
            <person name="Ogas R."/>
            <person name="Tomko P."/>
            <person name="Gavelis G."/>
            <person name="Widhalm J.R."/>
            <person name="Wisecaver J.H."/>
        </authorList>
    </citation>
    <scope>NUCLEOTIDE SEQUENCE</scope>
    <source>
        <strain evidence="2">ECLA1</strain>
    </source>
</reference>
<evidence type="ECO:0000313" key="2">
    <source>
        <dbReference type="EMBL" id="KAK3756265.1"/>
    </source>
</evidence>
<evidence type="ECO:0008006" key="4">
    <source>
        <dbReference type="Google" id="ProtNLM"/>
    </source>
</evidence>